<keyword evidence="3" id="KW-1185">Reference proteome</keyword>
<dbReference type="EMBL" id="SPQU01000013">
    <property type="protein sequence ID" value="TFV35671.1"/>
    <property type="molecule type" value="Genomic_DNA"/>
</dbReference>
<evidence type="ECO:0000313" key="2">
    <source>
        <dbReference type="EMBL" id="TFV35671.1"/>
    </source>
</evidence>
<evidence type="ECO:0000313" key="3">
    <source>
        <dbReference type="Proteomes" id="UP000298225"/>
    </source>
</evidence>
<protein>
    <submittedName>
        <fullName evidence="2">Uncharacterized protein</fullName>
    </submittedName>
</protein>
<sequence>MPRPGPYKLPHSIILETRPQIDAAAISATFERSRATLWVWRKRFEFPVGETFQKHDRDANGGNCSLVPYPKHQDNLDLSAMNNLVTMPIATPARAQSDSYHSLSAEGRDPRGRFAKGSSGRPFGAKGKQNREFLSKVKELAPKAFEKLCTALDSGERWSVEFVLNRVLPQSRTVEFEGATAASKAGRNR</sequence>
<evidence type="ECO:0000256" key="1">
    <source>
        <dbReference type="SAM" id="MobiDB-lite"/>
    </source>
</evidence>
<reference evidence="2 3" key="1">
    <citation type="submission" date="2019-03" db="EMBL/GenBank/DDBJ databases">
        <title>Bradyrhizobium strains diversity isolated from Chamaecrista fasciculata.</title>
        <authorList>
            <person name="Urquiaga M.C.O."/>
            <person name="Hungria M."/>
            <person name="Delamuta J.R.M."/>
        </authorList>
    </citation>
    <scope>NUCLEOTIDE SEQUENCE [LARGE SCALE GENOMIC DNA]</scope>
    <source>
        <strain evidence="2 3">CNPSo 3424</strain>
    </source>
</reference>
<proteinExistence type="predicted"/>
<dbReference type="AlphaFoldDB" id="A0A4Y9KWE1"/>
<dbReference type="Proteomes" id="UP000298225">
    <property type="component" value="Unassembled WGS sequence"/>
</dbReference>
<dbReference type="RefSeq" id="WP_135170639.1">
    <property type="nucleotide sequence ID" value="NZ_SPQU01000013.1"/>
</dbReference>
<name>A0A4Y9KWE1_9BRAD</name>
<accession>A0A4Y9KWE1</accession>
<gene>
    <name evidence="2" type="ORF">E4K66_25470</name>
</gene>
<comment type="caution">
    <text evidence="2">The sequence shown here is derived from an EMBL/GenBank/DDBJ whole genome shotgun (WGS) entry which is preliminary data.</text>
</comment>
<organism evidence="2 3">
    <name type="scientific">Bradyrhizobium frederickii</name>
    <dbReference type="NCBI Taxonomy" id="2560054"/>
    <lineage>
        <taxon>Bacteria</taxon>
        <taxon>Pseudomonadati</taxon>
        <taxon>Pseudomonadota</taxon>
        <taxon>Alphaproteobacteria</taxon>
        <taxon>Hyphomicrobiales</taxon>
        <taxon>Nitrobacteraceae</taxon>
        <taxon>Bradyrhizobium</taxon>
    </lineage>
</organism>
<feature type="region of interest" description="Disordered" evidence="1">
    <location>
        <begin position="96"/>
        <end position="128"/>
    </location>
</feature>